<reference evidence="4" key="1">
    <citation type="submission" date="2023-06" db="EMBL/GenBank/DDBJ databases">
        <authorList>
            <consortium name="Lawrence Berkeley National Laboratory"/>
            <person name="Ahrendt S."/>
            <person name="Sahu N."/>
            <person name="Indic B."/>
            <person name="Wong-Bajracharya J."/>
            <person name="Merenyi Z."/>
            <person name="Ke H.-M."/>
            <person name="Monk M."/>
            <person name="Kocsube S."/>
            <person name="Drula E."/>
            <person name="Lipzen A."/>
            <person name="Balint B."/>
            <person name="Henrissat B."/>
            <person name="Andreopoulos B."/>
            <person name="Martin F.M."/>
            <person name="Harder C.B."/>
            <person name="Rigling D."/>
            <person name="Ford K.L."/>
            <person name="Foster G.D."/>
            <person name="Pangilinan J."/>
            <person name="Papanicolaou A."/>
            <person name="Barry K."/>
            <person name="LaButti K."/>
            <person name="Viragh M."/>
            <person name="Koriabine M."/>
            <person name="Yan M."/>
            <person name="Riley R."/>
            <person name="Champramary S."/>
            <person name="Plett K.L."/>
            <person name="Tsai I.J."/>
            <person name="Slot J."/>
            <person name="Sipos G."/>
            <person name="Plett J."/>
            <person name="Nagy L.G."/>
            <person name="Grigoriev I.V."/>
        </authorList>
    </citation>
    <scope>NUCLEOTIDE SEQUENCE</scope>
    <source>
        <strain evidence="4">CCBAS 213</strain>
    </source>
</reference>
<gene>
    <name evidence="4" type="ORF">EV420DRAFT_1485832</name>
</gene>
<dbReference type="RefSeq" id="XP_060323733.1">
    <property type="nucleotide sequence ID" value="XM_060470293.1"/>
</dbReference>
<proteinExistence type="predicted"/>
<evidence type="ECO:0000259" key="3">
    <source>
        <dbReference type="Pfam" id="PF20149"/>
    </source>
</evidence>
<dbReference type="Pfam" id="PF20149">
    <property type="entry name" value="DUF6532"/>
    <property type="match status" value="1"/>
</dbReference>
<dbReference type="GeneID" id="85353841"/>
<accession>A0AA39JI23</accession>
<evidence type="ECO:0000313" key="4">
    <source>
        <dbReference type="EMBL" id="KAK0440878.1"/>
    </source>
</evidence>
<dbReference type="InterPro" id="IPR045341">
    <property type="entry name" value="DUF6532"/>
</dbReference>
<comment type="caution">
    <text evidence="4">The sequence shown here is derived from an EMBL/GenBank/DDBJ whole genome shotgun (WGS) entry which is preliminary data.</text>
</comment>
<keyword evidence="5" id="KW-1185">Reference proteome</keyword>
<dbReference type="EMBL" id="JAUEPS010000074">
    <property type="protein sequence ID" value="KAK0440878.1"/>
    <property type="molecule type" value="Genomic_DNA"/>
</dbReference>
<evidence type="ECO:0000256" key="2">
    <source>
        <dbReference type="SAM" id="MobiDB-lite"/>
    </source>
</evidence>
<feature type="compositionally biased region" description="Basic and acidic residues" evidence="2">
    <location>
        <begin position="344"/>
        <end position="356"/>
    </location>
</feature>
<evidence type="ECO:0000256" key="1">
    <source>
        <dbReference type="SAM" id="Coils"/>
    </source>
</evidence>
<organism evidence="4 5">
    <name type="scientific">Armillaria tabescens</name>
    <name type="common">Ringless honey mushroom</name>
    <name type="synonym">Agaricus tabescens</name>
    <dbReference type="NCBI Taxonomy" id="1929756"/>
    <lineage>
        <taxon>Eukaryota</taxon>
        <taxon>Fungi</taxon>
        <taxon>Dikarya</taxon>
        <taxon>Basidiomycota</taxon>
        <taxon>Agaricomycotina</taxon>
        <taxon>Agaricomycetes</taxon>
        <taxon>Agaricomycetidae</taxon>
        <taxon>Agaricales</taxon>
        <taxon>Marasmiineae</taxon>
        <taxon>Physalacriaceae</taxon>
        <taxon>Desarmillaria</taxon>
    </lineage>
</organism>
<protein>
    <recommendedName>
        <fullName evidence="3">DUF6532 domain-containing protein</fullName>
    </recommendedName>
</protein>
<evidence type="ECO:0000313" key="5">
    <source>
        <dbReference type="Proteomes" id="UP001175211"/>
    </source>
</evidence>
<name>A0AA39JI23_ARMTA</name>
<keyword evidence="1" id="KW-0175">Coiled coil</keyword>
<feature type="compositionally biased region" description="Acidic residues" evidence="2">
    <location>
        <begin position="357"/>
        <end position="377"/>
    </location>
</feature>
<feature type="region of interest" description="Disordered" evidence="2">
    <location>
        <begin position="328"/>
        <end position="377"/>
    </location>
</feature>
<dbReference type="AlphaFoldDB" id="A0AA39JI23"/>
<feature type="coiled-coil region" evidence="1">
    <location>
        <begin position="108"/>
        <end position="138"/>
    </location>
</feature>
<sequence>MSVLSDGPGLEDGTAIADDSVATSVFHMVSGHNETSCLAMNTSKIRRMGNDNVWGPLVQCKKYIRQVETRFLPCTTTILVPWLTETLSPLSLMMKLECLVKELHLTDKNHQEQYMKKLERENAALKKKNQKLATTKDLQEHADEEYCLLHNGYSKRTCTIARGEKGLNLWDYSGTAKSVIHEVLQRYENKIFTVDAYPDDTKQAEIVHSLWADVCENVRKEFELTAALQSMVSDKKKIQQTNKNLYVMLSTGSAFSFKNQKAPGIRYSDDYDLIKPESLALVMTILENCIEEWSSSKYVPRPLDEDIQRPRYLAHLADVKKWSNSGAKAKEKVTGYLDDEEEENRAKADLDGRTGETDSEDEPDEDDEGNQMEVLDE</sequence>
<dbReference type="Proteomes" id="UP001175211">
    <property type="component" value="Unassembled WGS sequence"/>
</dbReference>
<feature type="domain" description="DUF6532" evidence="3">
    <location>
        <begin position="254"/>
        <end position="322"/>
    </location>
</feature>